<organism evidence="1 2">
    <name type="scientific">Penicillium subrubescens</name>
    <dbReference type="NCBI Taxonomy" id="1316194"/>
    <lineage>
        <taxon>Eukaryota</taxon>
        <taxon>Fungi</taxon>
        <taxon>Dikarya</taxon>
        <taxon>Ascomycota</taxon>
        <taxon>Pezizomycotina</taxon>
        <taxon>Eurotiomycetes</taxon>
        <taxon>Eurotiomycetidae</taxon>
        <taxon>Eurotiales</taxon>
        <taxon>Aspergillaceae</taxon>
        <taxon>Penicillium</taxon>
    </lineage>
</organism>
<protein>
    <submittedName>
        <fullName evidence="1">Uncharacterized protein</fullName>
    </submittedName>
</protein>
<evidence type="ECO:0000313" key="2">
    <source>
        <dbReference type="Proteomes" id="UP000186955"/>
    </source>
</evidence>
<name>A0A1Q5TIA8_9EURO</name>
<keyword evidence="2" id="KW-1185">Reference proteome</keyword>
<accession>A0A1Q5TIA8</accession>
<dbReference type="AlphaFoldDB" id="A0A1Q5TIA8"/>
<reference evidence="1 2" key="1">
    <citation type="submission" date="2016-10" db="EMBL/GenBank/DDBJ databases">
        <title>Genome sequence of the ascomycete fungus Penicillium subrubescens.</title>
        <authorList>
            <person name="De Vries R.P."/>
            <person name="Peng M."/>
            <person name="Dilokpimol A."/>
            <person name="Hilden K."/>
            <person name="Makela M.R."/>
            <person name="Grigoriev I."/>
            <person name="Riley R."/>
            <person name="Granchi Z."/>
        </authorList>
    </citation>
    <scope>NUCLEOTIDE SEQUENCE [LARGE SCALE GENOMIC DNA]</scope>
    <source>
        <strain evidence="1 2">CBS 132785</strain>
    </source>
</reference>
<sequence>MSLLTPFEDNQGDILETFKFRQSVARPDFLDMHMAQDGTVLFSDDGPKLIIDDRTLETGLALWVQFATNGTRQRAYRSQMLTDDFPDLFRGVHLNQDPLEIAMIHMGEREGEGYDDLEMILEDDP</sequence>
<proteinExistence type="predicted"/>
<dbReference type="STRING" id="1316194.A0A1Q5TIA8"/>
<comment type="caution">
    <text evidence="1">The sequence shown here is derived from an EMBL/GenBank/DDBJ whole genome shotgun (WGS) entry which is preliminary data.</text>
</comment>
<gene>
    <name evidence="1" type="ORF">PENSUB_8174</name>
</gene>
<dbReference type="Proteomes" id="UP000186955">
    <property type="component" value="Unassembled WGS sequence"/>
</dbReference>
<evidence type="ECO:0000313" key="1">
    <source>
        <dbReference type="EMBL" id="OKO99957.1"/>
    </source>
</evidence>
<dbReference type="EMBL" id="MNBE01000653">
    <property type="protein sequence ID" value="OKO99957.1"/>
    <property type="molecule type" value="Genomic_DNA"/>
</dbReference>